<evidence type="ECO:0000313" key="7">
    <source>
        <dbReference type="EMBL" id="PMR69876.1"/>
    </source>
</evidence>
<dbReference type="Pfam" id="PF21079">
    <property type="entry name" value="GDH_HM2"/>
    <property type="match status" value="1"/>
</dbReference>
<evidence type="ECO:0000313" key="8">
    <source>
        <dbReference type="Proteomes" id="UP000235346"/>
    </source>
</evidence>
<accession>A0A2N7TNV8</accession>
<organism evidence="7 8">
    <name type="scientific">Halomonas heilongjiangensis</name>
    <dbReference type="NCBI Taxonomy" id="1387883"/>
    <lineage>
        <taxon>Bacteria</taxon>
        <taxon>Pseudomonadati</taxon>
        <taxon>Pseudomonadota</taxon>
        <taxon>Gammaproteobacteria</taxon>
        <taxon>Oceanospirillales</taxon>
        <taxon>Halomonadaceae</taxon>
        <taxon>Halomonas</taxon>
    </lineage>
</organism>
<name>A0A2N7TNV8_9GAMM</name>
<keyword evidence="8" id="KW-1185">Reference proteome</keyword>
<reference evidence="7 8" key="1">
    <citation type="submission" date="2018-01" db="EMBL/GenBank/DDBJ databases">
        <title>Halomonas endophytica sp. nov., isolated from storage liquid in the stems of Populus euphratica.</title>
        <authorList>
            <person name="Chen C."/>
        </authorList>
    </citation>
    <scope>NUCLEOTIDE SEQUENCE [LARGE SCALE GENOMIC DNA]</scope>
    <source>
        <strain evidence="7 8">DSM 26881</strain>
    </source>
</reference>
<dbReference type="GO" id="GO:0004352">
    <property type="term" value="F:glutamate dehydrogenase (NAD+) activity"/>
    <property type="evidence" value="ECO:0007669"/>
    <property type="project" value="InterPro"/>
</dbReference>
<evidence type="ECO:0000259" key="3">
    <source>
        <dbReference type="Pfam" id="PF21074"/>
    </source>
</evidence>
<dbReference type="Pfam" id="PF21078">
    <property type="entry name" value="GDH_HM3"/>
    <property type="match status" value="1"/>
</dbReference>
<dbReference type="InterPro" id="IPR024727">
    <property type="entry name" value="NAD_Glu_DH_N_ACT1"/>
</dbReference>
<evidence type="ECO:0000256" key="1">
    <source>
        <dbReference type="ARBA" id="ARBA00023002"/>
    </source>
</evidence>
<dbReference type="InterPro" id="IPR049059">
    <property type="entry name" value="NAD_Glu_DH_HM1"/>
</dbReference>
<dbReference type="InterPro" id="IPR049058">
    <property type="entry name" value="NAD_Glu_DH_HM2"/>
</dbReference>
<feature type="domain" description="NAD-specific glutamate dehydrogenase C-terminal" evidence="3">
    <location>
        <begin position="1269"/>
        <end position="1604"/>
    </location>
</feature>
<feature type="domain" description="NAD-glutamate dehydrogenase N-terminal ACT1" evidence="4">
    <location>
        <begin position="36"/>
        <end position="179"/>
    </location>
</feature>
<evidence type="ECO:0000259" key="2">
    <source>
        <dbReference type="Pfam" id="PF05088"/>
    </source>
</evidence>
<proteinExistence type="predicted"/>
<dbReference type="OrthoDB" id="9758052at2"/>
<evidence type="ECO:0000259" key="6">
    <source>
        <dbReference type="Pfam" id="PF21077"/>
    </source>
</evidence>
<dbReference type="InterPro" id="IPR049056">
    <property type="entry name" value="NAD_Glu_DH_HM3"/>
</dbReference>
<dbReference type="Pfam" id="PF21076">
    <property type="entry name" value="GDH_ACT2"/>
    <property type="match status" value="1"/>
</dbReference>
<dbReference type="Pfam" id="PF21077">
    <property type="entry name" value="GDH_ACT3"/>
    <property type="match status" value="1"/>
</dbReference>
<protein>
    <submittedName>
        <fullName evidence="7">NAD-glutamate dehydrogenase</fullName>
    </submittedName>
</protein>
<evidence type="ECO:0000259" key="5">
    <source>
        <dbReference type="Pfam" id="PF21076"/>
    </source>
</evidence>
<dbReference type="InterPro" id="IPR007780">
    <property type="entry name" value="NAD_Glu_DH_bac"/>
</dbReference>
<gene>
    <name evidence="7" type="ORF">C1H66_08885</name>
</gene>
<dbReference type="Gene3D" id="3.40.50.720">
    <property type="entry name" value="NAD(P)-binding Rossmann-like Domain"/>
    <property type="match status" value="1"/>
</dbReference>
<evidence type="ECO:0000259" key="4">
    <source>
        <dbReference type="Pfam" id="PF21075"/>
    </source>
</evidence>
<dbReference type="Pfam" id="PF21075">
    <property type="entry name" value="GDH_ACT1"/>
    <property type="match status" value="1"/>
</dbReference>
<feature type="domain" description="NAD-glutamate dehydrogenase ACT2" evidence="5">
    <location>
        <begin position="410"/>
        <end position="498"/>
    </location>
</feature>
<dbReference type="PIRSF" id="PIRSF036761">
    <property type="entry name" value="GDH_Mll4104"/>
    <property type="match status" value="1"/>
</dbReference>
<feature type="domain" description="NAD-glutamate dehydrogenase catalytic" evidence="2">
    <location>
        <begin position="729"/>
        <end position="1223"/>
    </location>
</feature>
<keyword evidence="1" id="KW-0560">Oxidoreductase</keyword>
<dbReference type="EMBL" id="PNRE01000038">
    <property type="protein sequence ID" value="PMR69876.1"/>
    <property type="molecule type" value="Genomic_DNA"/>
</dbReference>
<dbReference type="Pfam" id="PF21074">
    <property type="entry name" value="GDH_C"/>
    <property type="match status" value="1"/>
</dbReference>
<dbReference type="GO" id="GO:0004069">
    <property type="term" value="F:L-aspartate:2-oxoglutarate aminotransferase activity"/>
    <property type="evidence" value="ECO:0007669"/>
    <property type="project" value="InterPro"/>
</dbReference>
<dbReference type="GO" id="GO:0006538">
    <property type="term" value="P:L-glutamate catabolic process"/>
    <property type="evidence" value="ECO:0007669"/>
    <property type="project" value="InterPro"/>
</dbReference>
<comment type="caution">
    <text evidence="7">The sequence shown here is derived from an EMBL/GenBank/DDBJ whole genome shotgun (WGS) entry which is preliminary data.</text>
</comment>
<sequence>MQHVAHDEVRQDFLKQLAERLASRLDRDKAREVESFARYFYATVPFDDLADRRLDDIYGATLSVWHFIQQFDPASPKVRVFNPDFEEHGWQSTHTFVAVLHEDMPFLVDSVRIELNRRGITVHAIHNAVLAVSRDAKDHLEWAVSPREAGAPESRESLIAIEIDRHTDPAVLADIQASLHEVLVDVRTAVADFEPMHDQVEKALEEIRAVRPPSIDPEDHSEAIAFLEWLRQDNFTFLGYDAYEIGMQDGRERLDKVEGSELGVFRLDQPRYRERIRTTLGVDGDHYVLVPQLLSFAKSAHHARVHRPTYPDYISIDRYDEEGRVIGEHRFLGLFTATVYNESPRNVPILRRKLKSVMEIAGFNPKGHNGKQLLQILEVYPRDDLFQIDIDELVQTALGILDIRERRRVRLFVREDRFGKFYSCLVFVPRDVFSTELRLRIQNLLCEELGATFGDFNTYLSESVLARIQFILRFEGDHPVAYDLKRLEGKVAQLSRNWRDDLQAASIEGFGEEQANRLMDRFRDAFPASYRDDFSARTAVYDLHHISELDDGIPLALSLYRLVEEEGSGVNLKLFHRDRPIPLSDVLPMMENLGLRVIGERPYGIHATDATYWIHDFDLEHHTSTEVNLQEMREPFIEAFQRIWVGEADNDAFNRLIIGANLGWREVAMLRAYARYLKQIRFGVSQDYMATTLANHPEITRELVTLFELRFDPEERPDESEVEACQQRIVRLLDDVASLNDDQLLRRYMELIMATLRTNYYQTGADGRYKDYIACKMNPSQVTGMPKPRPAYEIFVCSPRIEGVHLRGGKVARGGLRWSDRQEDFRTEVLGLVKAQQVKNAVIVPVGAKGGFICKRLPEGGDRDAIQREGIACYKTFIRALLDVTDNLVGGEVVPPRNVVRHDDDDAYLVVAADKGTATFSDIANEISAEYGHWLGDAFASGGANGYDHKKMGITAKGAWESTKRHFRGLGLDTQRDEFTVVGIGDMGGDVFGNGMLLSETIRLVGAFNHLHIFVDPTPDAAATFAERKRLFDLPRSSWEDFDAGLISEGGGVFRRSAKSIPISPQMKTVFGIKEDKLSPNELIRAMLKAEVDLLWNGGIGTYVKGSGETDADVGDKANDALRIDGRELNCRVVGEGGNLGLTQHGRMEAAAKGVRVNTDFIDNAGGVNCSDHEVNIKILIDEVVKRGDMTGKQRNQLLADMTDEVAELVILDNYRQTQALDLSEILSRQGIGPFRRFISELEAVGQIDRELEFLPSDEELQERAANEQGMLLPELSVLISYAKSVLKGDLIASEVPDDPTVAQHVERIFPKVLVERFRGEMYDHRLKREIVATQVANDLVDHMGIVFVRRLIDSTGAGRADIARAYVVARESFQLAGVWEQIEALDNQVPSQVQYGMMLDLMRMLRRATRWFLRQRLGMTPRDAIAYFAPRLAQLQENIGKRLRGEEREAWEARRKELVEAGVPAGLAATVAAASSLYTSLGIIQAARQTGEKPQRVAEAFYEVGDRLELPWLIQKITDLKVRDSWQAQARDTFRDDIDRQQLALTAGVLGMEGGPRDPAERVDRWLELHEAMHQRWCRLLEQVGSGSQGGFPLFAVAVRELVDLAEGSREA</sequence>
<dbReference type="InterPro" id="IPR036291">
    <property type="entry name" value="NAD(P)-bd_dom_sf"/>
</dbReference>
<dbReference type="PANTHER" id="PTHR43403:SF1">
    <property type="entry name" value="NAD-SPECIFIC GLUTAMATE DEHYDROGENASE"/>
    <property type="match status" value="1"/>
</dbReference>
<dbReference type="PANTHER" id="PTHR43403">
    <property type="entry name" value="NAD-SPECIFIC GLUTAMATE DEHYDROGENASE"/>
    <property type="match status" value="1"/>
</dbReference>
<dbReference type="SUPFAM" id="SSF51735">
    <property type="entry name" value="NAD(P)-binding Rossmann-fold domains"/>
    <property type="match status" value="1"/>
</dbReference>
<dbReference type="Pfam" id="PF05088">
    <property type="entry name" value="Bac_GDH_CD"/>
    <property type="match status" value="1"/>
</dbReference>
<dbReference type="SUPFAM" id="SSF53223">
    <property type="entry name" value="Aminoacid dehydrogenase-like, N-terminal domain"/>
    <property type="match status" value="1"/>
</dbReference>
<dbReference type="RefSeq" id="WP_102627534.1">
    <property type="nucleotide sequence ID" value="NZ_PDOH01000049.1"/>
</dbReference>
<feature type="domain" description="NAD-glutamate dehydrogenase ACT3" evidence="6">
    <location>
        <begin position="555"/>
        <end position="631"/>
    </location>
</feature>
<dbReference type="Pfam" id="PF21073">
    <property type="entry name" value="GDH_HM1"/>
    <property type="match status" value="1"/>
</dbReference>
<dbReference type="InterPro" id="IPR048381">
    <property type="entry name" value="GDH_C"/>
</dbReference>
<dbReference type="InterPro" id="IPR046346">
    <property type="entry name" value="Aminoacid_DH-like_N_sf"/>
</dbReference>
<dbReference type="InterPro" id="IPR049064">
    <property type="entry name" value="NAD_Glu_DH_ACT3"/>
</dbReference>
<dbReference type="InterPro" id="IPR028971">
    <property type="entry name" value="NAD-GDH_cat"/>
</dbReference>
<dbReference type="Proteomes" id="UP000235346">
    <property type="component" value="Unassembled WGS sequence"/>
</dbReference>
<dbReference type="InterPro" id="IPR049062">
    <property type="entry name" value="NAD_Glu_DH_ACT2"/>
</dbReference>